<dbReference type="Proteomes" id="UP000250928">
    <property type="component" value="Unassembled WGS sequence"/>
</dbReference>
<dbReference type="InterPro" id="IPR027417">
    <property type="entry name" value="P-loop_NTPase"/>
</dbReference>
<protein>
    <recommendedName>
        <fullName evidence="4">Sulfotransferase</fullName>
    </recommendedName>
</protein>
<dbReference type="EMBL" id="PQCO01000140">
    <property type="protein sequence ID" value="PUE04016.1"/>
    <property type="molecule type" value="Genomic_DNA"/>
</dbReference>
<dbReference type="GO" id="GO:0008476">
    <property type="term" value="F:protein-tyrosine sulfotransferase activity"/>
    <property type="evidence" value="ECO:0007669"/>
    <property type="project" value="InterPro"/>
</dbReference>
<comment type="caution">
    <text evidence="2">The sequence shown here is derived from an EMBL/GenBank/DDBJ whole genome shotgun (WGS) entry which is preliminary data.</text>
</comment>
<dbReference type="PANTHER" id="PTHR12788">
    <property type="entry name" value="PROTEIN-TYROSINE SULFOTRANSFERASE 2"/>
    <property type="match status" value="1"/>
</dbReference>
<dbReference type="AlphaFoldDB" id="A0A6N4E4Z7"/>
<keyword evidence="1" id="KW-0808">Transferase</keyword>
<dbReference type="Gene3D" id="3.40.50.300">
    <property type="entry name" value="P-loop containing nucleotide triphosphate hydrolases"/>
    <property type="match status" value="1"/>
</dbReference>
<accession>A0A6N4E4Z7</accession>
<reference evidence="2 3" key="1">
    <citation type="submission" date="2018-01" db="EMBL/GenBank/DDBJ databases">
        <title>Novel co-symbiosis in the lucinid bivalve Phacoides pectinatus.</title>
        <authorList>
            <person name="Lim S.J."/>
            <person name="Davis B.G."/>
            <person name="Gill D.E."/>
            <person name="Engel A.S."/>
            <person name="Anderson L.C."/>
            <person name="Campbell B.J."/>
        </authorList>
    </citation>
    <scope>NUCLEOTIDE SEQUENCE [LARGE SCALE GENOMIC DNA]</scope>
    <source>
        <strain evidence="2">N3_P5</strain>
    </source>
</reference>
<evidence type="ECO:0000256" key="1">
    <source>
        <dbReference type="ARBA" id="ARBA00022679"/>
    </source>
</evidence>
<dbReference type="SUPFAM" id="SSF52540">
    <property type="entry name" value="P-loop containing nucleoside triphosphate hydrolases"/>
    <property type="match status" value="1"/>
</dbReference>
<evidence type="ECO:0008006" key="4">
    <source>
        <dbReference type="Google" id="ProtNLM"/>
    </source>
</evidence>
<dbReference type="Pfam" id="PF13469">
    <property type="entry name" value="Sulfotransfer_3"/>
    <property type="match status" value="1"/>
</dbReference>
<organism evidence="2 3">
    <name type="scientific">Candidatus Sedimenticola endophacoides</name>
    <dbReference type="NCBI Taxonomy" id="2548426"/>
    <lineage>
        <taxon>Bacteria</taxon>
        <taxon>Pseudomonadati</taxon>
        <taxon>Pseudomonadota</taxon>
        <taxon>Gammaproteobacteria</taxon>
        <taxon>Chromatiales</taxon>
        <taxon>Sedimenticolaceae</taxon>
        <taxon>Sedimenticola</taxon>
    </lineage>
</organism>
<gene>
    <name evidence="2" type="ORF">C3L24_03830</name>
</gene>
<name>A0A6N4E4Z7_9GAMM</name>
<proteinExistence type="predicted"/>
<dbReference type="InterPro" id="IPR026634">
    <property type="entry name" value="TPST-like"/>
</dbReference>
<evidence type="ECO:0000313" key="2">
    <source>
        <dbReference type="EMBL" id="PUE04016.1"/>
    </source>
</evidence>
<dbReference type="PANTHER" id="PTHR12788:SF10">
    <property type="entry name" value="PROTEIN-TYROSINE SULFOTRANSFERASE"/>
    <property type="match status" value="1"/>
</dbReference>
<evidence type="ECO:0000313" key="3">
    <source>
        <dbReference type="Proteomes" id="UP000250928"/>
    </source>
</evidence>
<sequence>MGCGAAYPECIGEAAPGQLAELAGEYLALLDTCDGAARRVVDKMPGNFRHLGLIASLFPNARIVHCRRNPLDACLSIYFQNFNDSHAYACDLEDLGFFYREYQRLMAHWERVLPNPLLAFDYEATVAGTEAAARALIEFAGLEWEPDCLRFQETRRAVRTASIWQARQAIYTSSVERWRHYEAHLGPLIEALGGVD</sequence>